<organism evidence="7 8">
    <name type="scientific">Desulfofundulus australicus DSM 11792</name>
    <dbReference type="NCBI Taxonomy" id="1121425"/>
    <lineage>
        <taxon>Bacteria</taxon>
        <taxon>Bacillati</taxon>
        <taxon>Bacillota</taxon>
        <taxon>Clostridia</taxon>
        <taxon>Eubacteriales</taxon>
        <taxon>Peptococcaceae</taxon>
        <taxon>Desulfofundulus</taxon>
    </lineage>
</organism>
<evidence type="ECO:0000256" key="2">
    <source>
        <dbReference type="ARBA" id="ARBA00010333"/>
    </source>
</evidence>
<gene>
    <name evidence="7" type="ORF">SAMN02745218_00582</name>
</gene>
<dbReference type="Pfam" id="PF00497">
    <property type="entry name" value="SBP_bac_3"/>
    <property type="match status" value="1"/>
</dbReference>
<evidence type="ECO:0000256" key="4">
    <source>
        <dbReference type="RuleBase" id="RU003744"/>
    </source>
</evidence>
<evidence type="ECO:0000313" key="7">
    <source>
        <dbReference type="EMBL" id="SHE60737.1"/>
    </source>
</evidence>
<dbReference type="PROSITE" id="PS01039">
    <property type="entry name" value="SBP_BACTERIAL_3"/>
    <property type="match status" value="1"/>
</dbReference>
<dbReference type="InterPro" id="IPR018313">
    <property type="entry name" value="SBP_3_CS"/>
</dbReference>
<dbReference type="Gene3D" id="3.40.190.10">
    <property type="entry name" value="Periplasmic binding protein-like II"/>
    <property type="match status" value="2"/>
</dbReference>
<protein>
    <submittedName>
        <fullName evidence="7">Polar amino acid transport system substrate-binding protein</fullName>
    </submittedName>
</protein>
<reference evidence="8" key="1">
    <citation type="submission" date="2016-11" db="EMBL/GenBank/DDBJ databases">
        <authorList>
            <person name="Varghese N."/>
            <person name="Submissions S."/>
        </authorList>
    </citation>
    <scope>NUCLEOTIDE SEQUENCE [LARGE SCALE GENOMIC DNA]</scope>
    <source>
        <strain evidence="8">DSM 11792</strain>
    </source>
</reference>
<dbReference type="OrthoDB" id="9774451at2"/>
<feature type="domain" description="Ionotropic glutamate receptor C-terminal" evidence="6">
    <location>
        <begin position="34"/>
        <end position="250"/>
    </location>
</feature>
<dbReference type="CDD" id="cd13713">
    <property type="entry name" value="PBP2_Cystine_like_1"/>
    <property type="match status" value="1"/>
</dbReference>
<evidence type="ECO:0000256" key="3">
    <source>
        <dbReference type="ARBA" id="ARBA00022729"/>
    </source>
</evidence>
<proteinExistence type="inferred from homology"/>
<dbReference type="AlphaFoldDB" id="A0A1M4UVR5"/>
<dbReference type="PANTHER" id="PTHR35936:SF34">
    <property type="entry name" value="ABC TRANSPORTER EXTRACELLULAR-BINDING PROTEIN YCKB-RELATED"/>
    <property type="match status" value="1"/>
</dbReference>
<dbReference type="GO" id="GO:0016020">
    <property type="term" value="C:membrane"/>
    <property type="evidence" value="ECO:0007669"/>
    <property type="project" value="InterPro"/>
</dbReference>
<evidence type="ECO:0000256" key="1">
    <source>
        <dbReference type="ARBA" id="ARBA00004196"/>
    </source>
</evidence>
<dbReference type="SUPFAM" id="SSF53850">
    <property type="entry name" value="Periplasmic binding protein-like II"/>
    <property type="match status" value="1"/>
</dbReference>
<dbReference type="RefSeq" id="WP_073163063.1">
    <property type="nucleotide sequence ID" value="NZ_FQUW01000007.1"/>
</dbReference>
<feature type="domain" description="Solute-binding protein family 3/N-terminal" evidence="5">
    <location>
        <begin position="34"/>
        <end position="251"/>
    </location>
</feature>
<dbReference type="GO" id="GO:0030313">
    <property type="term" value="C:cell envelope"/>
    <property type="evidence" value="ECO:0007669"/>
    <property type="project" value="UniProtKB-SubCell"/>
</dbReference>
<keyword evidence="8" id="KW-1185">Reference proteome</keyword>
<accession>A0A1M4UVR5</accession>
<dbReference type="SMART" id="SM00079">
    <property type="entry name" value="PBPe"/>
    <property type="match status" value="1"/>
</dbReference>
<comment type="similarity">
    <text evidence="2 4">Belongs to the bacterial solute-binding protein 3 family.</text>
</comment>
<dbReference type="EMBL" id="FQUW01000007">
    <property type="protein sequence ID" value="SHE60737.1"/>
    <property type="molecule type" value="Genomic_DNA"/>
</dbReference>
<dbReference type="GO" id="GO:0015276">
    <property type="term" value="F:ligand-gated monoatomic ion channel activity"/>
    <property type="evidence" value="ECO:0007669"/>
    <property type="project" value="InterPro"/>
</dbReference>
<dbReference type="Proteomes" id="UP000184196">
    <property type="component" value="Unassembled WGS sequence"/>
</dbReference>
<dbReference type="InterPro" id="IPR001638">
    <property type="entry name" value="Solute-binding_3/MltF_N"/>
</dbReference>
<dbReference type="InterPro" id="IPR001320">
    <property type="entry name" value="Iontro_rcpt_C"/>
</dbReference>
<name>A0A1M4UVR5_9FIRM</name>
<comment type="subcellular location">
    <subcellularLocation>
        <location evidence="1">Cell envelope</location>
    </subcellularLocation>
</comment>
<sequence length="254" mass="28225">MGKNKWLSLLLGFVFALVILAGCNSGGGTEQEPAFTYAMSGQYRPFNYFDENNQLTGFDVEIGRALAEKMGMKPVPIATPWEGLISGLKAKKYDAILGSMTITPERQKQVDFSDPYYVSGPQLFVRNDSNIKDIQDIKDNTPVGVLISSVYDQEARKYTKNIKNYTSDVTALQDLARGRVEAVITDRFVGTIAAREQKLDIRPVGDLLFVENVGIAFRKGDPLREKVNQALEEIKADGTYLAISKKYFGTDISK</sequence>
<dbReference type="PROSITE" id="PS51257">
    <property type="entry name" value="PROKAR_LIPOPROTEIN"/>
    <property type="match status" value="1"/>
</dbReference>
<keyword evidence="3" id="KW-0732">Signal</keyword>
<evidence type="ECO:0000259" key="6">
    <source>
        <dbReference type="SMART" id="SM00079"/>
    </source>
</evidence>
<evidence type="ECO:0000313" key="8">
    <source>
        <dbReference type="Proteomes" id="UP000184196"/>
    </source>
</evidence>
<dbReference type="PANTHER" id="PTHR35936">
    <property type="entry name" value="MEMBRANE-BOUND LYTIC MUREIN TRANSGLYCOSYLASE F"/>
    <property type="match status" value="1"/>
</dbReference>
<evidence type="ECO:0000259" key="5">
    <source>
        <dbReference type="SMART" id="SM00062"/>
    </source>
</evidence>
<dbReference type="SMART" id="SM00062">
    <property type="entry name" value="PBPb"/>
    <property type="match status" value="1"/>
</dbReference>